<feature type="region of interest" description="Disordered" evidence="4">
    <location>
        <begin position="723"/>
        <end position="790"/>
    </location>
</feature>
<dbReference type="PROSITE" id="PS50961">
    <property type="entry name" value="HTH_LA"/>
    <property type="match status" value="1"/>
</dbReference>
<feature type="non-terminal residue" evidence="6">
    <location>
        <position position="1"/>
    </location>
</feature>
<dbReference type="AlphaFoldDB" id="A0A9N9CB53"/>
<dbReference type="Gene3D" id="1.10.10.10">
    <property type="entry name" value="Winged helix-like DNA-binding domain superfamily/Winged helix DNA-binding domain"/>
    <property type="match status" value="1"/>
</dbReference>
<keyword evidence="1 2" id="KW-0694">RNA-binding</keyword>
<reference evidence="6" key="1">
    <citation type="submission" date="2021-06" db="EMBL/GenBank/DDBJ databases">
        <authorList>
            <person name="Kallberg Y."/>
            <person name="Tangrot J."/>
            <person name="Rosling A."/>
        </authorList>
    </citation>
    <scope>NUCLEOTIDE SEQUENCE</scope>
    <source>
        <strain evidence="6">FL130A</strain>
    </source>
</reference>
<evidence type="ECO:0000256" key="2">
    <source>
        <dbReference type="PROSITE-ProRule" id="PRU00332"/>
    </source>
</evidence>
<dbReference type="GO" id="GO:0007623">
    <property type="term" value="P:circadian rhythm"/>
    <property type="evidence" value="ECO:0007669"/>
    <property type="project" value="InterPro"/>
</dbReference>
<comment type="caution">
    <text evidence="6">The sequence shown here is derived from an EMBL/GenBank/DDBJ whole genome shotgun (WGS) entry which is preliminary data.</text>
</comment>
<feature type="compositionally biased region" description="Low complexity" evidence="4">
    <location>
        <begin position="1083"/>
        <end position="1094"/>
    </location>
</feature>
<evidence type="ECO:0000256" key="3">
    <source>
        <dbReference type="SAM" id="Coils"/>
    </source>
</evidence>
<dbReference type="InterPro" id="IPR036390">
    <property type="entry name" value="WH_DNA-bd_sf"/>
</dbReference>
<dbReference type="Proteomes" id="UP000789508">
    <property type="component" value="Unassembled WGS sequence"/>
</dbReference>
<gene>
    <name evidence="6" type="ORF">ALEPTO_LOCUS7832</name>
</gene>
<feature type="domain" description="HTH La-type RNA-binding" evidence="5">
    <location>
        <begin position="292"/>
        <end position="385"/>
    </location>
</feature>
<feature type="compositionally biased region" description="Polar residues" evidence="4">
    <location>
        <begin position="409"/>
        <end position="429"/>
    </location>
</feature>
<accession>A0A9N9CB53</accession>
<dbReference type="InterPro" id="IPR006630">
    <property type="entry name" value="La_HTH"/>
</dbReference>
<evidence type="ECO:0000256" key="4">
    <source>
        <dbReference type="SAM" id="MobiDB-lite"/>
    </source>
</evidence>
<dbReference type="SUPFAM" id="SSF46785">
    <property type="entry name" value="Winged helix' DNA-binding domain"/>
    <property type="match status" value="1"/>
</dbReference>
<feature type="region of interest" description="Disordered" evidence="4">
    <location>
        <begin position="824"/>
        <end position="847"/>
    </location>
</feature>
<evidence type="ECO:0000313" key="7">
    <source>
        <dbReference type="Proteomes" id="UP000789508"/>
    </source>
</evidence>
<feature type="region of interest" description="Disordered" evidence="4">
    <location>
        <begin position="1016"/>
        <end position="1040"/>
    </location>
</feature>
<feature type="region of interest" description="Disordered" evidence="4">
    <location>
        <begin position="1"/>
        <end position="112"/>
    </location>
</feature>
<feature type="compositionally biased region" description="Basic residues" evidence="4">
    <location>
        <begin position="157"/>
        <end position="172"/>
    </location>
</feature>
<evidence type="ECO:0000259" key="5">
    <source>
        <dbReference type="PROSITE" id="PS50961"/>
    </source>
</evidence>
<keyword evidence="3" id="KW-0175">Coiled coil</keyword>
<feature type="compositionally biased region" description="Basic and acidic residues" evidence="4">
    <location>
        <begin position="617"/>
        <end position="627"/>
    </location>
</feature>
<dbReference type="EMBL" id="CAJVPS010003751">
    <property type="protein sequence ID" value="CAG8594023.1"/>
    <property type="molecule type" value="Genomic_DNA"/>
</dbReference>
<feature type="region of interest" description="Disordered" evidence="4">
    <location>
        <begin position="385"/>
        <end position="513"/>
    </location>
</feature>
<feature type="compositionally biased region" description="Acidic residues" evidence="4">
    <location>
        <begin position="592"/>
        <end position="609"/>
    </location>
</feature>
<feature type="region of interest" description="Disordered" evidence="4">
    <location>
        <begin position="1075"/>
        <end position="1094"/>
    </location>
</feature>
<feature type="compositionally biased region" description="Basic and acidic residues" evidence="4">
    <location>
        <begin position="558"/>
        <end position="576"/>
    </location>
</feature>
<feature type="compositionally biased region" description="Low complexity" evidence="4">
    <location>
        <begin position="91"/>
        <end position="101"/>
    </location>
</feature>
<keyword evidence="7" id="KW-1185">Reference proteome</keyword>
<dbReference type="GO" id="GO:0006355">
    <property type="term" value="P:regulation of DNA-templated transcription"/>
    <property type="evidence" value="ECO:0007669"/>
    <property type="project" value="InterPro"/>
</dbReference>
<feature type="compositionally biased region" description="Polar residues" evidence="4">
    <location>
        <begin position="1"/>
        <end position="41"/>
    </location>
</feature>
<feature type="region of interest" description="Disordered" evidence="4">
    <location>
        <begin position="126"/>
        <end position="198"/>
    </location>
</feature>
<evidence type="ECO:0000313" key="6">
    <source>
        <dbReference type="EMBL" id="CAG8594023.1"/>
    </source>
</evidence>
<dbReference type="GO" id="GO:0003723">
    <property type="term" value="F:RNA binding"/>
    <property type="evidence" value="ECO:0007669"/>
    <property type="project" value="UniProtKB-UniRule"/>
</dbReference>
<protein>
    <submittedName>
        <fullName evidence="6">9648_t:CDS:1</fullName>
    </submittedName>
</protein>
<feature type="compositionally biased region" description="Polar residues" evidence="4">
    <location>
        <begin position="678"/>
        <end position="687"/>
    </location>
</feature>
<feature type="compositionally biased region" description="Polar residues" evidence="4">
    <location>
        <begin position="544"/>
        <end position="557"/>
    </location>
</feature>
<feature type="compositionally biased region" description="Low complexity" evidence="4">
    <location>
        <begin position="492"/>
        <end position="507"/>
    </location>
</feature>
<name>A0A9N9CB53_9GLOM</name>
<feature type="compositionally biased region" description="Low complexity" evidence="4">
    <location>
        <begin position="267"/>
        <end position="282"/>
    </location>
</feature>
<feature type="compositionally biased region" description="Polar residues" evidence="4">
    <location>
        <begin position="138"/>
        <end position="156"/>
    </location>
</feature>
<organism evidence="6 7">
    <name type="scientific">Ambispora leptoticha</name>
    <dbReference type="NCBI Taxonomy" id="144679"/>
    <lineage>
        <taxon>Eukaryota</taxon>
        <taxon>Fungi</taxon>
        <taxon>Fungi incertae sedis</taxon>
        <taxon>Mucoromycota</taxon>
        <taxon>Glomeromycotina</taxon>
        <taxon>Glomeromycetes</taxon>
        <taxon>Archaeosporales</taxon>
        <taxon>Ambisporaceae</taxon>
        <taxon>Ambispora</taxon>
    </lineage>
</organism>
<dbReference type="InterPro" id="IPR018554">
    <property type="entry name" value="FRQ"/>
</dbReference>
<feature type="region of interest" description="Disordered" evidence="4">
    <location>
        <begin position="867"/>
        <end position="925"/>
    </location>
</feature>
<dbReference type="GO" id="GO:0005737">
    <property type="term" value="C:cytoplasm"/>
    <property type="evidence" value="ECO:0007669"/>
    <property type="project" value="InterPro"/>
</dbReference>
<feature type="compositionally biased region" description="Low complexity" evidence="4">
    <location>
        <begin position="430"/>
        <end position="463"/>
    </location>
</feature>
<feature type="coiled-coil region" evidence="3">
    <location>
        <begin position="203"/>
        <end position="230"/>
    </location>
</feature>
<feature type="region of interest" description="Disordered" evidence="4">
    <location>
        <begin position="540"/>
        <end position="692"/>
    </location>
</feature>
<feature type="compositionally biased region" description="Acidic residues" evidence="4">
    <location>
        <begin position="901"/>
        <end position="913"/>
    </location>
</feature>
<dbReference type="Pfam" id="PF09421">
    <property type="entry name" value="FRQ"/>
    <property type="match status" value="2"/>
</dbReference>
<sequence length="1135" mass="124786">MSSLATTNKQDSTGGDCNINNSQTRLGSVQETAEKFIQQSGKGKERELVVGGGEGNDYDMIMSAASDENRRSRESSSSSNENEREMDESSNDASNTSSSDSSSKKSKISSSTTDAWFQEFNSNVKELNQSFDEDDSETPYSVNPFQKSHPPSQSIISKHHSHAQTNHPHRVASGRDNVSSTRHGAHHAQDNTSAASDSYRSVIDDLTLKNQRLRQKLRKLERLNEKSLHKEKLFEVRYFQMPRHKRQELEEYLKDFAAQLPTPPPSGATSSSNSTSRTSSAPPWVLDNVQVKGSNKAKMKQVVQAIEKVFTTKPLGDDHYLKDQEEADPDGYVYLNLLTNMAQLHTMNVTLPFIKQSIRTFSNCLELSDDGTKVRWRSGIDPSNRARRLRVSSNESGSGSGSGSGDSAENVSAGSETAQNAVTSTQFPQSPSERSSNATSSSSRHTANSNIIAGKSSSSSGSKPSHQDTHTTVGSSNSSSIAHYRPMFPHRNNTSSSSSSSDENNSSGVEQPQEGPIIYYEGGVFCTDLSRVDVDFSDKFPSMSPDSSEMENSTANGSRKESSNVREKRPALRYERGTNIVLGSNPQILADDLAEEETSSGQEADDEDSAQPVLISDDSKTQLKIIEEIDGDDVNGTGNNSSSDNRKKVKTESTLGALSSFTENTGDEDSSNGGSGRVSITPSPSNEDSSRLKIPITQMLATSGASGVVPEDNFTVVVKTSHPWSFNNKSQSPRRHKSFTSPSGMIKEMNINDNDDGSGIVGTNGHSSSKPPHTIRQKNQKNRDLKRQHSVVSTELIRLPPSLAPQITPSPLAVESRRTSYTNLSALGSSENGGSSGYGSSSSSQAFSEMSYDPTYVLKNNTILALSRNRRESSPENEVQDMELDSPSSDSSAHELCINLDAEEEEHDNDENNASEMQSRLRNSQEPTIQAQDGYYHYHKNKIEESQLGVNLRLQEEATKERRKLATVIDNAPEAQSVRHLNNIVAESRALIQTLPNNGEQNKYHDHPHINNSFTFSKNEPPPPETHLNSNPERSETSETIEAMRSLAQKRLQDLMNASAQLKQEASKQNWNALTQSHQQQVNNNSATQIQQSQTQGSSMTINFSVHIQQLQQLQQLQQQGLNTLQQQNWNETMQ</sequence>
<feature type="compositionally biased region" description="Polar residues" evidence="4">
    <location>
        <begin position="652"/>
        <end position="664"/>
    </location>
</feature>
<dbReference type="OrthoDB" id="2536795at2759"/>
<dbReference type="InterPro" id="IPR036388">
    <property type="entry name" value="WH-like_DNA-bd_sf"/>
</dbReference>
<dbReference type="GO" id="GO:0005634">
    <property type="term" value="C:nucleus"/>
    <property type="evidence" value="ECO:0007669"/>
    <property type="project" value="InterPro"/>
</dbReference>
<evidence type="ECO:0000256" key="1">
    <source>
        <dbReference type="ARBA" id="ARBA00022884"/>
    </source>
</evidence>
<proteinExistence type="predicted"/>
<feature type="region of interest" description="Disordered" evidence="4">
    <location>
        <begin position="258"/>
        <end position="282"/>
    </location>
</feature>
<feature type="compositionally biased region" description="Polar residues" evidence="4">
    <location>
        <begin position="470"/>
        <end position="481"/>
    </location>
</feature>